<dbReference type="RefSeq" id="WP_160423088.1">
    <property type="nucleotide sequence ID" value="NZ_WSTA01000011.1"/>
</dbReference>
<evidence type="ECO:0000256" key="1">
    <source>
        <dbReference type="ARBA" id="ARBA00005104"/>
    </source>
</evidence>
<dbReference type="Proteomes" id="UP000438182">
    <property type="component" value="Unassembled WGS sequence"/>
</dbReference>
<accession>A0A6I4NTY3</accession>
<proteinExistence type="predicted"/>
<keyword evidence="3" id="KW-0560">Oxidoreductase</keyword>
<evidence type="ECO:0000259" key="4">
    <source>
        <dbReference type="Pfam" id="PF01872"/>
    </source>
</evidence>
<dbReference type="AlphaFoldDB" id="A0A6I4NTY3"/>
<keyword evidence="6" id="KW-1185">Reference proteome</keyword>
<evidence type="ECO:0000313" key="6">
    <source>
        <dbReference type="Proteomes" id="UP000438182"/>
    </source>
</evidence>
<evidence type="ECO:0000256" key="3">
    <source>
        <dbReference type="ARBA" id="ARBA00023002"/>
    </source>
</evidence>
<name>A0A6I4NTY3_9MICO</name>
<reference evidence="5 6" key="1">
    <citation type="submission" date="2019-12" db="EMBL/GenBank/DDBJ databases">
        <authorList>
            <person name="Kim Y.S."/>
        </authorList>
    </citation>
    <scope>NUCLEOTIDE SEQUENCE [LARGE SCALE GENOMIC DNA]</scope>
    <source>
        <strain evidence="5 6">MMS17-SY077</strain>
    </source>
</reference>
<gene>
    <name evidence="5" type="ORF">GB864_04130</name>
</gene>
<evidence type="ECO:0000256" key="2">
    <source>
        <dbReference type="ARBA" id="ARBA00022857"/>
    </source>
</evidence>
<dbReference type="InterPro" id="IPR002734">
    <property type="entry name" value="RibDG_C"/>
</dbReference>
<comment type="caution">
    <text evidence="5">The sequence shown here is derived from an EMBL/GenBank/DDBJ whole genome shotgun (WGS) entry which is preliminary data.</text>
</comment>
<keyword evidence="2" id="KW-0521">NADP</keyword>
<dbReference type="SUPFAM" id="SSF53597">
    <property type="entry name" value="Dihydrofolate reductase-like"/>
    <property type="match status" value="1"/>
</dbReference>
<protein>
    <submittedName>
        <fullName evidence="5">Pyrimidine reductase family protein</fullName>
    </submittedName>
</protein>
<dbReference type="InterPro" id="IPR024072">
    <property type="entry name" value="DHFR-like_dom_sf"/>
</dbReference>
<dbReference type="GO" id="GO:0009231">
    <property type="term" value="P:riboflavin biosynthetic process"/>
    <property type="evidence" value="ECO:0007669"/>
    <property type="project" value="InterPro"/>
</dbReference>
<organism evidence="5 6">
    <name type="scientific">Agromyces seonyuensis</name>
    <dbReference type="NCBI Taxonomy" id="2662446"/>
    <lineage>
        <taxon>Bacteria</taxon>
        <taxon>Bacillati</taxon>
        <taxon>Actinomycetota</taxon>
        <taxon>Actinomycetes</taxon>
        <taxon>Micrococcales</taxon>
        <taxon>Microbacteriaceae</taxon>
        <taxon>Agromyces</taxon>
    </lineage>
</organism>
<evidence type="ECO:0000313" key="5">
    <source>
        <dbReference type="EMBL" id="MWB97740.1"/>
    </source>
</evidence>
<dbReference type="Pfam" id="PF01872">
    <property type="entry name" value="RibD_C"/>
    <property type="match status" value="1"/>
</dbReference>
<feature type="domain" description="Bacterial bifunctional deaminase-reductase C-terminal" evidence="4">
    <location>
        <begin position="21"/>
        <end position="223"/>
    </location>
</feature>
<dbReference type="GO" id="GO:0008703">
    <property type="term" value="F:5-amino-6-(5-phosphoribosylamino)uracil reductase activity"/>
    <property type="evidence" value="ECO:0007669"/>
    <property type="project" value="InterPro"/>
</dbReference>
<comment type="pathway">
    <text evidence="1">Cofactor biosynthesis; riboflavin biosynthesis.</text>
</comment>
<dbReference type="PANTHER" id="PTHR38011">
    <property type="entry name" value="DIHYDROFOLATE REDUCTASE FAMILY PROTEIN (AFU_ORTHOLOGUE AFUA_8G06820)"/>
    <property type="match status" value="1"/>
</dbReference>
<sequence>MSEAGFADRMRAAYAADGSLLRLNFIASLDGAATLDGRSGGLGGAEDQRLMGVLRSLADVVLVGAGTVRAEGYGALRVGDEDAAWRESNGRSGHPRFAIVSGSLRLDPTSPLFVDAPTPPLVLTSEAAPRDVRAALEEVAEVVDCGRTAVEPARLLGALRERGLAHVLCEGGPHLAGSLVEAGLVDELCLTLGMTLVGGDAGRILRGAAEADRPMRLVHALPSADGALLFVRAAQGD</sequence>
<dbReference type="InterPro" id="IPR050765">
    <property type="entry name" value="Riboflavin_Biosynth_HTPR"/>
</dbReference>
<dbReference type="PANTHER" id="PTHR38011:SF7">
    <property type="entry name" value="2,5-DIAMINO-6-RIBOSYLAMINO-4(3H)-PYRIMIDINONE 5'-PHOSPHATE REDUCTASE"/>
    <property type="match status" value="1"/>
</dbReference>
<dbReference type="EMBL" id="WSTA01000011">
    <property type="protein sequence ID" value="MWB97740.1"/>
    <property type="molecule type" value="Genomic_DNA"/>
</dbReference>
<dbReference type="NCBIfam" id="NF010663">
    <property type="entry name" value="PRK14059.1-1"/>
    <property type="match status" value="1"/>
</dbReference>
<dbReference type="Gene3D" id="3.40.430.10">
    <property type="entry name" value="Dihydrofolate Reductase, subunit A"/>
    <property type="match status" value="1"/>
</dbReference>